<dbReference type="InterPro" id="IPR024445">
    <property type="entry name" value="Tnp_ISXO2-like"/>
</dbReference>
<dbReference type="Proteomes" id="UP000050465">
    <property type="component" value="Unassembled WGS sequence"/>
</dbReference>
<comment type="caution">
    <text evidence="2">The sequence shown here is derived from an EMBL/GenBank/DDBJ whole genome shotgun (WGS) entry which is preliminary data.</text>
</comment>
<evidence type="ECO:0000313" key="2">
    <source>
        <dbReference type="EMBL" id="KPQ32952.1"/>
    </source>
</evidence>
<evidence type="ECO:0000259" key="1">
    <source>
        <dbReference type="Pfam" id="PF12762"/>
    </source>
</evidence>
<organism evidence="2 3">
    <name type="scientific">Phormidesmis priestleyi Ana</name>
    <dbReference type="NCBI Taxonomy" id="1666911"/>
    <lineage>
        <taxon>Bacteria</taxon>
        <taxon>Bacillati</taxon>
        <taxon>Cyanobacteriota</taxon>
        <taxon>Cyanophyceae</taxon>
        <taxon>Leptolyngbyales</taxon>
        <taxon>Leptolyngbyaceae</taxon>
        <taxon>Phormidesmis</taxon>
    </lineage>
</organism>
<proteinExistence type="predicted"/>
<feature type="domain" description="ISXO2-like transposase" evidence="1">
    <location>
        <begin position="27"/>
        <end position="87"/>
    </location>
</feature>
<dbReference type="EMBL" id="LJZR01000042">
    <property type="protein sequence ID" value="KPQ32952.1"/>
    <property type="molecule type" value="Genomic_DNA"/>
</dbReference>
<dbReference type="STRING" id="1666911.HLUCCA11_20155"/>
<reference evidence="2 3" key="1">
    <citation type="submission" date="2015-09" db="EMBL/GenBank/DDBJ databases">
        <title>Identification and resolution of microdiversity through metagenomic sequencing of parallel consortia.</title>
        <authorList>
            <person name="Nelson W.C."/>
            <person name="Romine M.F."/>
            <person name="Lindemann S.R."/>
        </authorList>
    </citation>
    <scope>NUCLEOTIDE SEQUENCE [LARGE SCALE GENOMIC DNA]</scope>
    <source>
        <strain evidence="2">Ana</strain>
    </source>
</reference>
<gene>
    <name evidence="2" type="ORF">HLUCCA11_20155</name>
</gene>
<evidence type="ECO:0000313" key="3">
    <source>
        <dbReference type="Proteomes" id="UP000050465"/>
    </source>
</evidence>
<name>A0A0P7ZJ84_9CYAN</name>
<sequence length="88" mass="9569">MTTNATRLCANCAGPTAFVVLNAGLNQSRNEANTRRTIFGMIQCGGEGVIKMLANVQQQTIKPIIQATVSAETLIYTDEYDIYARLEA</sequence>
<dbReference type="Pfam" id="PF12762">
    <property type="entry name" value="DDE_Tnp_IS1595"/>
    <property type="match status" value="1"/>
</dbReference>
<dbReference type="AlphaFoldDB" id="A0A0P7ZJ84"/>
<protein>
    <submittedName>
        <fullName evidence="2">ISXO2-like transposase domain</fullName>
    </submittedName>
</protein>
<accession>A0A0P7ZJ84</accession>